<evidence type="ECO:0000313" key="2">
    <source>
        <dbReference type="Proteomes" id="UP000020681"/>
    </source>
</evidence>
<accession>A0ABN0QNI5</accession>
<name>A0ABN0QNI5_MYCUL</name>
<dbReference type="EMBL" id="JAOL01000177">
    <property type="protein sequence ID" value="EUA86268.1"/>
    <property type="molecule type" value="Genomic_DNA"/>
</dbReference>
<proteinExistence type="predicted"/>
<organism evidence="1 2">
    <name type="scientific">Mycobacterium ulcerans str. Harvey</name>
    <dbReference type="NCBI Taxonomy" id="1299332"/>
    <lineage>
        <taxon>Bacteria</taxon>
        <taxon>Bacillati</taxon>
        <taxon>Actinomycetota</taxon>
        <taxon>Actinomycetes</taxon>
        <taxon>Mycobacteriales</taxon>
        <taxon>Mycobacteriaceae</taxon>
        <taxon>Mycobacterium</taxon>
        <taxon>Mycobacterium ulcerans group</taxon>
    </lineage>
</organism>
<keyword evidence="2" id="KW-1185">Reference proteome</keyword>
<gene>
    <name evidence="1" type="ORF">I551_7295</name>
</gene>
<evidence type="ECO:0000313" key="1">
    <source>
        <dbReference type="EMBL" id="EUA86268.1"/>
    </source>
</evidence>
<protein>
    <submittedName>
        <fullName evidence="1">Uncharacterized protein</fullName>
    </submittedName>
</protein>
<comment type="caution">
    <text evidence="1">The sequence shown here is derived from an EMBL/GenBank/DDBJ whole genome shotgun (WGS) entry which is preliminary data.</text>
</comment>
<dbReference type="Proteomes" id="UP000020681">
    <property type="component" value="Unassembled WGS sequence"/>
</dbReference>
<reference evidence="1 2" key="1">
    <citation type="submission" date="2014-01" db="EMBL/GenBank/DDBJ databases">
        <authorList>
            <person name="Dobos K."/>
            <person name="Lenaerts A."/>
            <person name="Ordway D."/>
            <person name="DeGroote M.A."/>
            <person name="Parker T."/>
            <person name="Sizemore C."/>
            <person name="Tallon L.J."/>
            <person name="Sadzewicz L.K."/>
            <person name="Sengamalay N."/>
            <person name="Fraser C.M."/>
            <person name="Hine E."/>
            <person name="Shefchek K.A."/>
            <person name="Das S.P."/>
            <person name="Tettelin H."/>
        </authorList>
    </citation>
    <scope>NUCLEOTIDE SEQUENCE [LARGE SCALE GENOMIC DNA]</scope>
    <source>
        <strain evidence="1 2">Harvey</strain>
    </source>
</reference>
<sequence length="76" mass="8389">MAITAASVPVTLRWRRVLAGACVKVEYALWWRIGYHPAVVEGLRRRNYRSLDAVADLGGCGLSDRPYERVGEGAGE</sequence>